<protein>
    <submittedName>
        <fullName evidence="1">Uncharacterized protein</fullName>
    </submittedName>
</protein>
<reference evidence="2" key="1">
    <citation type="journal article" date="2022" name="Mol. Ecol. Resour.">
        <title>The genomes of chicory, endive, great burdock and yacon provide insights into Asteraceae palaeo-polyploidization history and plant inulin production.</title>
        <authorList>
            <person name="Fan W."/>
            <person name="Wang S."/>
            <person name="Wang H."/>
            <person name="Wang A."/>
            <person name="Jiang F."/>
            <person name="Liu H."/>
            <person name="Zhao H."/>
            <person name="Xu D."/>
            <person name="Zhang Y."/>
        </authorList>
    </citation>
    <scope>NUCLEOTIDE SEQUENCE [LARGE SCALE GENOMIC DNA]</scope>
    <source>
        <strain evidence="2">cv. Yunnan</strain>
    </source>
</reference>
<name>A0ACB9AQP2_9ASTR</name>
<sequence>MDSVSVASVNNNGRADASSASDADLISVTQTLAKDAYVLFQLGKYADCLKVLNQILDKKADDPKVLHNIAIVENYQDGFSNPKRFLETLDNLKKRSERLAPSSGENAEVLNNKIRSVGNKGNNVVANSVATNNNPQGISAGDFDVSVMMFNIAVILYHLHEYEKCFSVLEGLYQNIEPIDERVARHVCLLLLEVSLVGHHASRAADVMNYLERVGGNSLVTQGDTGNITQQPPTNLVTKSTSAPSYVLISSDPINSDSIVNTNGPESPLSRALSEDKLYESLLSTLDVSGAQNLTRPSNDLSRSQTDESFISTPDLRLKVHLYKIWILILTRNLKAAKREVKMAMNIARGKDYSLALFLKSQLEYARNNHRKAIKLLMASVSQIETGTSALYYNNLGCIYHQIEKYQTAAVFFSKAIGNSSQQRKEKPMKLLSFSQDKSVLFAYNCGLVYLASGKPVLAVRCFQQAGSVFFKKPLLWLRIAECCIMFSEKKPDINVNIIGKGKWRHLVIESWNSRSMLQVDPNLSLTFAKSCLLNALHLLDYSDESENMNLSTNGLNLKAVQGSGLGSGQVNSNGEAKETKVGNSSGNPNPLLQSSINEYEGLCGKENQMILQAVLADMAFVYLELGNAVKALAASRCLLRLPECSRVYVFLGNVYAAEAYCLLNQPKQASEHLSSYISGQNMNNTEVPYSQEDCDIWQTRKAVDLDEPIPSNAPALDQPVPQGGSGSGFLFLKPEEARGVLLADMAAMAAAEGDIERAHEAVTLALSVIPDNPEVVLTATYIDLVRGNTQDAVLKLKQCSRVRFLPGTLAEK</sequence>
<organism evidence="1 2">
    <name type="scientific">Smallanthus sonchifolius</name>
    <dbReference type="NCBI Taxonomy" id="185202"/>
    <lineage>
        <taxon>Eukaryota</taxon>
        <taxon>Viridiplantae</taxon>
        <taxon>Streptophyta</taxon>
        <taxon>Embryophyta</taxon>
        <taxon>Tracheophyta</taxon>
        <taxon>Spermatophyta</taxon>
        <taxon>Magnoliopsida</taxon>
        <taxon>eudicotyledons</taxon>
        <taxon>Gunneridae</taxon>
        <taxon>Pentapetalae</taxon>
        <taxon>asterids</taxon>
        <taxon>campanulids</taxon>
        <taxon>Asterales</taxon>
        <taxon>Asteraceae</taxon>
        <taxon>Asteroideae</taxon>
        <taxon>Heliantheae alliance</taxon>
        <taxon>Millerieae</taxon>
        <taxon>Smallanthus</taxon>
    </lineage>
</organism>
<comment type="caution">
    <text evidence="1">The sequence shown here is derived from an EMBL/GenBank/DDBJ whole genome shotgun (WGS) entry which is preliminary data.</text>
</comment>
<reference evidence="1 2" key="2">
    <citation type="journal article" date="2022" name="Mol. Ecol. Resour.">
        <title>The genomes of chicory, endive, great burdock and yacon provide insights into Asteraceae paleo-polyploidization history and plant inulin production.</title>
        <authorList>
            <person name="Fan W."/>
            <person name="Wang S."/>
            <person name="Wang H."/>
            <person name="Wang A."/>
            <person name="Jiang F."/>
            <person name="Liu H."/>
            <person name="Zhao H."/>
            <person name="Xu D."/>
            <person name="Zhang Y."/>
        </authorList>
    </citation>
    <scope>NUCLEOTIDE SEQUENCE [LARGE SCALE GENOMIC DNA]</scope>
    <source>
        <strain evidence="2">cv. Yunnan</strain>
        <tissue evidence="1">Leaves</tissue>
    </source>
</reference>
<proteinExistence type="predicted"/>
<accession>A0ACB9AQP2</accession>
<evidence type="ECO:0000313" key="1">
    <source>
        <dbReference type="EMBL" id="KAI3711708.1"/>
    </source>
</evidence>
<dbReference type="EMBL" id="CM042041">
    <property type="protein sequence ID" value="KAI3711708.1"/>
    <property type="molecule type" value="Genomic_DNA"/>
</dbReference>
<evidence type="ECO:0000313" key="2">
    <source>
        <dbReference type="Proteomes" id="UP001056120"/>
    </source>
</evidence>
<dbReference type="Proteomes" id="UP001056120">
    <property type="component" value="Linkage Group LG24"/>
</dbReference>
<keyword evidence="2" id="KW-1185">Reference proteome</keyword>
<gene>
    <name evidence="1" type="ORF">L1987_70250</name>
</gene>